<dbReference type="Gene3D" id="1.20.900.10">
    <property type="entry name" value="Dbl homology (DH) domain"/>
    <property type="match status" value="1"/>
</dbReference>
<dbReference type="Pfam" id="PF00023">
    <property type="entry name" value="Ank"/>
    <property type="match status" value="2"/>
</dbReference>
<comment type="caution">
    <text evidence="5">The sequence shown here is derived from an EMBL/GenBank/DDBJ whole genome shotgun (WGS) entry which is preliminary data.</text>
</comment>
<keyword evidence="2 3" id="KW-0040">ANK repeat</keyword>
<dbReference type="InterPro" id="IPR000219">
    <property type="entry name" value="DH_dom"/>
</dbReference>
<protein>
    <submittedName>
        <fullName evidence="5">Ankyrin repeat family protein</fullName>
    </submittedName>
</protein>
<dbReference type="SUPFAM" id="SSF48403">
    <property type="entry name" value="Ankyrin repeat"/>
    <property type="match status" value="3"/>
</dbReference>
<dbReference type="SUPFAM" id="SSF50729">
    <property type="entry name" value="PH domain-like"/>
    <property type="match status" value="1"/>
</dbReference>
<feature type="repeat" description="ANK" evidence="3">
    <location>
        <begin position="271"/>
        <end position="303"/>
    </location>
</feature>
<reference evidence="5" key="1">
    <citation type="submission" date="2022-10" db="EMBL/GenBank/DDBJ databases">
        <title>Novel sulphate-reducing endosymbionts in the free-living metamonad Anaeramoeba.</title>
        <authorList>
            <person name="Jerlstrom-Hultqvist J."/>
            <person name="Cepicka I."/>
            <person name="Gallot-Lavallee L."/>
            <person name="Salas-Leiva D."/>
            <person name="Curtis B.A."/>
            <person name="Zahonova K."/>
            <person name="Pipaliya S."/>
            <person name="Dacks J."/>
            <person name="Roger A.J."/>
        </authorList>
    </citation>
    <scope>NUCLEOTIDE SEQUENCE</scope>
    <source>
        <strain evidence="5">BMAN</strain>
    </source>
</reference>
<evidence type="ECO:0000256" key="3">
    <source>
        <dbReference type="PROSITE-ProRule" id="PRU00023"/>
    </source>
</evidence>
<dbReference type="CDD" id="cd00160">
    <property type="entry name" value="RhoGEF"/>
    <property type="match status" value="1"/>
</dbReference>
<dbReference type="InterPro" id="IPR035899">
    <property type="entry name" value="DBL_dom_sf"/>
</dbReference>
<dbReference type="Pfam" id="PF00621">
    <property type="entry name" value="RhoGEF"/>
    <property type="match status" value="1"/>
</dbReference>
<feature type="repeat" description="ANK" evidence="3">
    <location>
        <begin position="370"/>
        <end position="402"/>
    </location>
</feature>
<dbReference type="OrthoDB" id="598775at2759"/>
<feature type="domain" description="DH" evidence="4">
    <location>
        <begin position="819"/>
        <end position="1002"/>
    </location>
</feature>
<dbReference type="Proteomes" id="UP001149090">
    <property type="component" value="Unassembled WGS sequence"/>
</dbReference>
<feature type="repeat" description="ANK" evidence="3">
    <location>
        <begin position="161"/>
        <end position="193"/>
    </location>
</feature>
<evidence type="ECO:0000256" key="2">
    <source>
        <dbReference type="ARBA" id="ARBA00023043"/>
    </source>
</evidence>
<dbReference type="SMART" id="SM00248">
    <property type="entry name" value="ANK"/>
    <property type="match status" value="19"/>
</dbReference>
<dbReference type="InterPro" id="IPR011993">
    <property type="entry name" value="PH-like_dom_sf"/>
</dbReference>
<dbReference type="Gene3D" id="2.30.29.30">
    <property type="entry name" value="Pleckstrin-homology domain (PH domain)/Phosphotyrosine-binding domain (PTB)"/>
    <property type="match status" value="1"/>
</dbReference>
<dbReference type="PANTHER" id="PTHR24198:SF165">
    <property type="entry name" value="ANKYRIN REPEAT-CONTAINING PROTEIN-RELATED"/>
    <property type="match status" value="1"/>
</dbReference>
<dbReference type="PANTHER" id="PTHR24198">
    <property type="entry name" value="ANKYRIN REPEAT AND PROTEIN KINASE DOMAIN-CONTAINING PROTEIN"/>
    <property type="match status" value="1"/>
</dbReference>
<dbReference type="SMART" id="SM00325">
    <property type="entry name" value="RhoGEF"/>
    <property type="match status" value="1"/>
</dbReference>
<proteinExistence type="predicted"/>
<feature type="repeat" description="ANK" evidence="3">
    <location>
        <begin position="584"/>
        <end position="616"/>
    </location>
</feature>
<feature type="repeat" description="ANK" evidence="3">
    <location>
        <begin position="304"/>
        <end position="336"/>
    </location>
</feature>
<feature type="repeat" description="ANK" evidence="3">
    <location>
        <begin position="128"/>
        <end position="160"/>
    </location>
</feature>
<dbReference type="EMBL" id="JAPDFW010000010">
    <property type="protein sequence ID" value="KAJ5080476.1"/>
    <property type="molecule type" value="Genomic_DNA"/>
</dbReference>
<evidence type="ECO:0000313" key="6">
    <source>
        <dbReference type="Proteomes" id="UP001149090"/>
    </source>
</evidence>
<feature type="repeat" description="ANK" evidence="3">
    <location>
        <begin position="762"/>
        <end position="794"/>
    </location>
</feature>
<evidence type="ECO:0000259" key="4">
    <source>
        <dbReference type="PROSITE" id="PS50010"/>
    </source>
</evidence>
<gene>
    <name evidence="5" type="ORF">M0811_14071</name>
</gene>
<dbReference type="InterPro" id="IPR036770">
    <property type="entry name" value="Ankyrin_rpt-contain_sf"/>
</dbReference>
<organism evidence="5 6">
    <name type="scientific">Anaeramoeba ignava</name>
    <name type="common">Anaerobic marine amoeba</name>
    <dbReference type="NCBI Taxonomy" id="1746090"/>
    <lineage>
        <taxon>Eukaryota</taxon>
        <taxon>Metamonada</taxon>
        <taxon>Anaeramoebidae</taxon>
        <taxon>Anaeramoeba</taxon>
    </lineage>
</organism>
<keyword evidence="6" id="KW-1185">Reference proteome</keyword>
<sequence>MEEFIQLCKNKEIEKLKTLFETSNEKTKQFINQYWHGKTSLMYAVRSTSKFVDLKLFYLKVEKKNSLHWAAYKDSVDVAKILIEKNPDLLKVLDKNGNKPIHLAALSNSTEVGKLILDKETIMEANKSGFFPIHIAASRGNLQFLKMLLIYGESINQQTVSGKTSLLLACENEFQNVVSFLINIGADIHLSDNQGKSPFSICEKGCSPGITKLLMIKRELPPDDQKKDYYDENGLTILHNAIISKNIQKINDILKDQEQCTNLINLPTLKDSETPLILASRISNLIVVRKLIESGASINFKSESGNSALHEAMQQENIEIASFLLYSGANPNEKDKNGDAPIHICTNSNISTLLEIFSQIKADFNIQDSQNNTALHIAASKNNLKLISLLLSNGADPNIKGFEEDSPVHALVKGLWILNQKMMKKSIPTSHEIIQELINFGCDLNSKNNQGLRPLDFLIRNKMDSVVEMFLQFKEVSLEADHEGNSLFHLCILYNQNPDIFQMIEKAGLDIQKVDSKENGLLSTAVLSRKIQFIKYLISRECDTNNLNERGDNLLHVAVRGGDPETISFVLQLNAFEVNQKDKDGLAPIHIAAQNGFMNSCDVLLSHGADINILTNNGEGVAELAIQNVHKKTTAFLLSRGAKSPIHESILKNDSKAIIENIQKGFFGELKNHEGITVLHLALKCNIQDEEAMISIIDTCDTVDLLCKVSEWQNQAQNTKNNGDHKYPSLKEKIIRKENSLDPTENINSIEIEKEEEEMNIYNVVPIQIAARNGNIKICKHLLKKGATLLKYSKGQDPYIIARKYGHKECSQMLRKEFQRVTAAYEILTTERNYLGILYALINYVILPLRNENILSREDIVTIFLNIEQIYHKGLKLVESLTQNIKKWRYETGIGESVLKIPNVMKVYSLYVSNQDKAIKLLKTKLATNPPFEQFINKAIKHPDFGRLSVESIFLKPVLRVGQYPLLVKECLKRTPPNHPDYPQVSKAYEETAETSFMVNRTKHLQDNKEKLEELQSKFPHLQIKNMPDRMFVFEGELFMNKLSHAPERPDTGKFYCGIDNFYQAALKNSFISSKTSIFPTTNYIKLANINEKIYAPKHLILFNDIFLICQLYNQKYQVEYLFPTITLFVETEFTEEEKKDLLVRGVQTHTHRFKLITSYGTFIFSSNKENPVRLWEKYLKETIEKSSELFIEREQVTPSEFVRRESSIRLEPENTTSFGKLSKSKFLEQSTTNLVLEIQQKNQPDLITNYSESILANLAKPTEVYSCLCYVSLSGIVRKFNYLIANSSEENIQSKILEKLRIVLNFDQLEEKQTRIILLHLTEWRNSVKTQVKLF</sequence>
<evidence type="ECO:0000256" key="1">
    <source>
        <dbReference type="ARBA" id="ARBA00022737"/>
    </source>
</evidence>
<dbReference type="SUPFAM" id="SSF48065">
    <property type="entry name" value="DBL homology domain (DH-domain)"/>
    <property type="match status" value="1"/>
</dbReference>
<accession>A0A9Q0LXL2</accession>
<evidence type="ECO:0000313" key="5">
    <source>
        <dbReference type="EMBL" id="KAJ5080476.1"/>
    </source>
</evidence>
<keyword evidence="1" id="KW-0677">Repeat</keyword>
<name>A0A9Q0LXL2_ANAIG</name>
<dbReference type="PROSITE" id="PS50010">
    <property type="entry name" value="DH_2"/>
    <property type="match status" value="1"/>
</dbReference>
<dbReference type="GO" id="GO:0005085">
    <property type="term" value="F:guanyl-nucleotide exchange factor activity"/>
    <property type="evidence" value="ECO:0007669"/>
    <property type="project" value="InterPro"/>
</dbReference>
<dbReference type="PROSITE" id="PS50088">
    <property type="entry name" value="ANK_REPEAT"/>
    <property type="match status" value="7"/>
</dbReference>
<dbReference type="InterPro" id="IPR002110">
    <property type="entry name" value="Ankyrin_rpt"/>
</dbReference>
<dbReference type="PROSITE" id="PS50297">
    <property type="entry name" value="ANK_REP_REGION"/>
    <property type="match status" value="6"/>
</dbReference>
<dbReference type="Pfam" id="PF12796">
    <property type="entry name" value="Ank_2"/>
    <property type="match status" value="3"/>
</dbReference>
<dbReference type="Gene3D" id="1.25.40.20">
    <property type="entry name" value="Ankyrin repeat-containing domain"/>
    <property type="match status" value="6"/>
</dbReference>
<dbReference type="PRINTS" id="PR01415">
    <property type="entry name" value="ANKYRIN"/>
</dbReference>